<proteinExistence type="inferred from homology"/>
<comment type="similarity">
    <text evidence="1 5">Belongs to the metallo-dependent hydrolases superfamily. NagA family.</text>
</comment>
<dbReference type="InterPro" id="IPR006680">
    <property type="entry name" value="Amidohydro-rel"/>
</dbReference>
<dbReference type="PANTHER" id="PTHR11113">
    <property type="entry name" value="N-ACETYLGLUCOSAMINE-6-PHOSPHATE DEACETYLASE"/>
    <property type="match status" value="1"/>
</dbReference>
<dbReference type="Proteomes" id="UP001387100">
    <property type="component" value="Unassembled WGS sequence"/>
</dbReference>
<keyword evidence="4 5" id="KW-0119">Carbohydrate metabolism</keyword>
<dbReference type="Pfam" id="PF01979">
    <property type="entry name" value="Amidohydro_1"/>
    <property type="match status" value="1"/>
</dbReference>
<protein>
    <submittedName>
        <fullName evidence="7">N-acetylglucosamine-6-phosphate deacetylase</fullName>
        <ecNumber evidence="7">3.5.1.25</ecNumber>
    </submittedName>
</protein>
<dbReference type="SUPFAM" id="SSF51338">
    <property type="entry name" value="Composite domain of metallo-dependent hydrolases"/>
    <property type="match status" value="1"/>
</dbReference>
<dbReference type="EMBL" id="JBBIAA010000001">
    <property type="protein sequence ID" value="MEJ5943736.1"/>
    <property type="molecule type" value="Genomic_DNA"/>
</dbReference>
<comment type="caution">
    <text evidence="7">The sequence shown here is derived from an EMBL/GenBank/DDBJ whole genome shotgun (WGS) entry which is preliminary data.</text>
</comment>
<dbReference type="EC" id="3.5.1.25" evidence="7"/>
<evidence type="ECO:0000256" key="2">
    <source>
        <dbReference type="ARBA" id="ARBA00022723"/>
    </source>
</evidence>
<dbReference type="Gene3D" id="2.30.40.10">
    <property type="entry name" value="Urease, subunit C, domain 1"/>
    <property type="match status" value="1"/>
</dbReference>
<dbReference type="GO" id="GO:0008448">
    <property type="term" value="F:N-acetylglucosamine-6-phosphate deacetylase activity"/>
    <property type="evidence" value="ECO:0007669"/>
    <property type="project" value="UniProtKB-EC"/>
</dbReference>
<name>A0ABU8RF95_9ACTN</name>
<dbReference type="InterPro" id="IPR003764">
    <property type="entry name" value="GlcNAc_6-P_deAcase"/>
</dbReference>
<reference evidence="7 8" key="1">
    <citation type="journal article" date="2017" name="Int. J. Syst. Evol. Microbiol.">
        <title>Pseudokineococcus basanitobsidens sp. nov., isolated from volcanic rock.</title>
        <authorList>
            <person name="Lee D.W."/>
            <person name="Park M.Y."/>
            <person name="Kim J.J."/>
            <person name="Kim B.S."/>
        </authorList>
    </citation>
    <scope>NUCLEOTIDE SEQUENCE [LARGE SCALE GENOMIC DNA]</scope>
    <source>
        <strain evidence="7 8">DSM 103726</strain>
    </source>
</reference>
<dbReference type="InterPro" id="IPR032466">
    <property type="entry name" value="Metal_Hydrolase"/>
</dbReference>
<evidence type="ECO:0000313" key="8">
    <source>
        <dbReference type="Proteomes" id="UP001387100"/>
    </source>
</evidence>
<evidence type="ECO:0000256" key="1">
    <source>
        <dbReference type="ARBA" id="ARBA00010716"/>
    </source>
</evidence>
<evidence type="ECO:0000259" key="6">
    <source>
        <dbReference type="Pfam" id="PF01979"/>
    </source>
</evidence>
<accession>A0ABU8RF95</accession>
<dbReference type="NCBIfam" id="TIGR00221">
    <property type="entry name" value="nagA"/>
    <property type="match status" value="1"/>
</dbReference>
<sequence>MSRAEDPAAGAVAGSVVGPPVEDLVVHSARLVDAAGVHDGAWVAARAGQVVARGTADGWREHAAGAEVLDADGALLTAGFVDLHGHGGGGHAHEDGPEAVLDATAAHREHGTTRSVVSFVADDVDALARRLAGVADLCAEHPHVLGSHLEGPFLALERKGAHSADALVDPTPAAVRQLLDAARGTLRQVTLDPRRPGAAEAARTFVAAGVVVAVGHTEATFEDARDAFDAGARLLTHAFNAMPGLHHRAPGPVAAACADERVVAELILDGEHVHPAVAALLLAAAPGRVALVTDAMAAAAGEEGRYRLGGLDVVVAGGRAVLEGAGTLAGSTLTQDRALRTGVAAGLPLPALVDAATAVPARVLGQQGRLGALVPGAVADLVLLDDDLAVRSVRPSRAPARRTGTP</sequence>
<gene>
    <name evidence="7" type="primary">nagA</name>
    <name evidence="7" type="ORF">WDZ17_00320</name>
</gene>
<keyword evidence="3 5" id="KW-0378">Hydrolase</keyword>
<dbReference type="RefSeq" id="WP_339573128.1">
    <property type="nucleotide sequence ID" value="NZ_JBBIAA010000001.1"/>
</dbReference>
<dbReference type="PANTHER" id="PTHR11113:SF14">
    <property type="entry name" value="N-ACETYLGLUCOSAMINE-6-PHOSPHATE DEACETYLASE"/>
    <property type="match status" value="1"/>
</dbReference>
<evidence type="ECO:0000256" key="3">
    <source>
        <dbReference type="ARBA" id="ARBA00022801"/>
    </source>
</evidence>
<dbReference type="PIRSF" id="PIRSF038994">
    <property type="entry name" value="NagA"/>
    <property type="match status" value="1"/>
</dbReference>
<organism evidence="7 8">
    <name type="scientific">Pseudokineococcus basanitobsidens</name>
    <dbReference type="NCBI Taxonomy" id="1926649"/>
    <lineage>
        <taxon>Bacteria</taxon>
        <taxon>Bacillati</taxon>
        <taxon>Actinomycetota</taxon>
        <taxon>Actinomycetes</taxon>
        <taxon>Kineosporiales</taxon>
        <taxon>Kineosporiaceae</taxon>
        <taxon>Pseudokineococcus</taxon>
    </lineage>
</organism>
<evidence type="ECO:0000256" key="4">
    <source>
        <dbReference type="ARBA" id="ARBA00023277"/>
    </source>
</evidence>
<feature type="domain" description="Amidohydrolase-related" evidence="6">
    <location>
        <begin position="76"/>
        <end position="387"/>
    </location>
</feature>
<keyword evidence="2" id="KW-0479">Metal-binding</keyword>
<dbReference type="Gene3D" id="3.20.20.140">
    <property type="entry name" value="Metal-dependent hydrolases"/>
    <property type="match status" value="1"/>
</dbReference>
<keyword evidence="8" id="KW-1185">Reference proteome</keyword>
<evidence type="ECO:0000256" key="5">
    <source>
        <dbReference type="PIRNR" id="PIRNR038994"/>
    </source>
</evidence>
<dbReference type="InterPro" id="IPR011059">
    <property type="entry name" value="Metal-dep_hydrolase_composite"/>
</dbReference>
<dbReference type="SUPFAM" id="SSF51556">
    <property type="entry name" value="Metallo-dependent hydrolases"/>
    <property type="match status" value="1"/>
</dbReference>
<evidence type="ECO:0000313" key="7">
    <source>
        <dbReference type="EMBL" id="MEJ5943736.1"/>
    </source>
</evidence>